<protein>
    <submittedName>
        <fullName evidence="2">Uncharacterized protein</fullName>
    </submittedName>
</protein>
<sequence length="93" mass="10683">MVNVYQVLIYYPRENEGGVVEAEVLDCKGSRAEQAEIKGSKSVAWEESTNVKQWRGKRVRSEGSDECSNPERHQNKRSSPEEKNWRKRSVPSS</sequence>
<evidence type="ECO:0000313" key="2">
    <source>
        <dbReference type="EMBL" id="GFR08999.1"/>
    </source>
</evidence>
<name>A0A8X6GSL0_TRICU</name>
<gene>
    <name evidence="2" type="ORF">TNCT_145641</name>
</gene>
<evidence type="ECO:0000313" key="3">
    <source>
        <dbReference type="Proteomes" id="UP000887116"/>
    </source>
</evidence>
<dbReference type="Proteomes" id="UP000887116">
    <property type="component" value="Unassembled WGS sequence"/>
</dbReference>
<proteinExistence type="predicted"/>
<comment type="caution">
    <text evidence="2">The sequence shown here is derived from an EMBL/GenBank/DDBJ whole genome shotgun (WGS) entry which is preliminary data.</text>
</comment>
<feature type="region of interest" description="Disordered" evidence="1">
    <location>
        <begin position="54"/>
        <end position="93"/>
    </location>
</feature>
<keyword evidence="3" id="KW-1185">Reference proteome</keyword>
<evidence type="ECO:0000256" key="1">
    <source>
        <dbReference type="SAM" id="MobiDB-lite"/>
    </source>
</evidence>
<accession>A0A8X6GSL0</accession>
<organism evidence="2 3">
    <name type="scientific">Trichonephila clavata</name>
    <name type="common">Joro spider</name>
    <name type="synonym">Nephila clavata</name>
    <dbReference type="NCBI Taxonomy" id="2740835"/>
    <lineage>
        <taxon>Eukaryota</taxon>
        <taxon>Metazoa</taxon>
        <taxon>Ecdysozoa</taxon>
        <taxon>Arthropoda</taxon>
        <taxon>Chelicerata</taxon>
        <taxon>Arachnida</taxon>
        <taxon>Araneae</taxon>
        <taxon>Araneomorphae</taxon>
        <taxon>Entelegynae</taxon>
        <taxon>Araneoidea</taxon>
        <taxon>Nephilidae</taxon>
        <taxon>Trichonephila</taxon>
    </lineage>
</organism>
<feature type="compositionally biased region" description="Basic and acidic residues" evidence="1">
    <location>
        <begin position="59"/>
        <end position="84"/>
    </location>
</feature>
<dbReference type="AlphaFoldDB" id="A0A8X6GSL0"/>
<dbReference type="EMBL" id="BMAO01036224">
    <property type="protein sequence ID" value="GFR08999.1"/>
    <property type="molecule type" value="Genomic_DNA"/>
</dbReference>
<reference evidence="2" key="1">
    <citation type="submission" date="2020-07" db="EMBL/GenBank/DDBJ databases">
        <title>Multicomponent nature underlies the extraordinary mechanical properties of spider dragline silk.</title>
        <authorList>
            <person name="Kono N."/>
            <person name="Nakamura H."/>
            <person name="Mori M."/>
            <person name="Yoshida Y."/>
            <person name="Ohtoshi R."/>
            <person name="Malay A.D."/>
            <person name="Moran D.A.P."/>
            <person name="Tomita M."/>
            <person name="Numata K."/>
            <person name="Arakawa K."/>
        </authorList>
    </citation>
    <scope>NUCLEOTIDE SEQUENCE</scope>
</reference>